<keyword evidence="4 7" id="KW-0812">Transmembrane</keyword>
<dbReference type="PROSITE" id="PS50928">
    <property type="entry name" value="ABC_TM1"/>
    <property type="match status" value="1"/>
</dbReference>
<dbReference type="PANTHER" id="PTHR32243">
    <property type="entry name" value="MALTOSE TRANSPORT SYSTEM PERMEASE-RELATED"/>
    <property type="match status" value="1"/>
</dbReference>
<dbReference type="InterPro" id="IPR050901">
    <property type="entry name" value="BP-dep_ABC_trans_perm"/>
</dbReference>
<evidence type="ECO:0000259" key="8">
    <source>
        <dbReference type="PROSITE" id="PS50928"/>
    </source>
</evidence>
<dbReference type="AlphaFoldDB" id="A0A381TQX8"/>
<dbReference type="InterPro" id="IPR000515">
    <property type="entry name" value="MetI-like"/>
</dbReference>
<dbReference type="Gene3D" id="1.10.3720.10">
    <property type="entry name" value="MetI-like"/>
    <property type="match status" value="1"/>
</dbReference>
<evidence type="ECO:0000256" key="5">
    <source>
        <dbReference type="ARBA" id="ARBA00022989"/>
    </source>
</evidence>
<comment type="subcellular location">
    <subcellularLocation>
        <location evidence="1">Cell membrane</location>
        <topology evidence="1">Multi-pass membrane protein</topology>
    </subcellularLocation>
</comment>
<keyword evidence="6 7" id="KW-0472">Membrane</keyword>
<dbReference type="GO" id="GO:0055085">
    <property type="term" value="P:transmembrane transport"/>
    <property type="evidence" value="ECO:0007669"/>
    <property type="project" value="InterPro"/>
</dbReference>
<feature type="transmembrane region" description="Helical" evidence="7">
    <location>
        <begin position="202"/>
        <end position="220"/>
    </location>
</feature>
<feature type="transmembrane region" description="Helical" evidence="7">
    <location>
        <begin position="63"/>
        <end position="82"/>
    </location>
</feature>
<evidence type="ECO:0000256" key="1">
    <source>
        <dbReference type="ARBA" id="ARBA00004651"/>
    </source>
</evidence>
<dbReference type="PANTHER" id="PTHR32243:SF18">
    <property type="entry name" value="INNER MEMBRANE ABC TRANSPORTER PERMEASE PROTEIN YCJP"/>
    <property type="match status" value="1"/>
</dbReference>
<reference evidence="9" key="1">
    <citation type="submission" date="2018-05" db="EMBL/GenBank/DDBJ databases">
        <authorList>
            <person name="Lanie J.A."/>
            <person name="Ng W.-L."/>
            <person name="Kazmierczak K.M."/>
            <person name="Andrzejewski T.M."/>
            <person name="Davidsen T.M."/>
            <person name="Wayne K.J."/>
            <person name="Tettelin H."/>
            <person name="Glass J.I."/>
            <person name="Rusch D."/>
            <person name="Podicherti R."/>
            <person name="Tsui H.-C.T."/>
            <person name="Winkler M.E."/>
        </authorList>
    </citation>
    <scope>NUCLEOTIDE SEQUENCE</scope>
</reference>
<dbReference type="Pfam" id="PF00528">
    <property type="entry name" value="BPD_transp_1"/>
    <property type="match status" value="1"/>
</dbReference>
<accession>A0A381TQX8</accession>
<organism evidence="9">
    <name type="scientific">marine metagenome</name>
    <dbReference type="NCBI Taxonomy" id="408172"/>
    <lineage>
        <taxon>unclassified sequences</taxon>
        <taxon>metagenomes</taxon>
        <taxon>ecological metagenomes</taxon>
    </lineage>
</organism>
<dbReference type="GO" id="GO:0005886">
    <property type="term" value="C:plasma membrane"/>
    <property type="evidence" value="ECO:0007669"/>
    <property type="project" value="UniProtKB-SubCell"/>
</dbReference>
<feature type="transmembrane region" description="Helical" evidence="7">
    <location>
        <begin position="282"/>
        <end position="307"/>
    </location>
</feature>
<feature type="transmembrane region" description="Helical" evidence="7">
    <location>
        <begin position="103"/>
        <end position="128"/>
    </location>
</feature>
<dbReference type="EMBL" id="UINC01004975">
    <property type="protein sequence ID" value="SVA18194.1"/>
    <property type="molecule type" value="Genomic_DNA"/>
</dbReference>
<keyword evidence="5 7" id="KW-1133">Transmembrane helix</keyword>
<feature type="transmembrane region" description="Helical" evidence="7">
    <location>
        <begin position="341"/>
        <end position="362"/>
    </location>
</feature>
<evidence type="ECO:0000256" key="3">
    <source>
        <dbReference type="ARBA" id="ARBA00022475"/>
    </source>
</evidence>
<sequence>VESKILNLSFSLKVLIASIITIWCIIALFPLLWVVVMSIKLPIDSFASNPLEVIIGPETKRQVGGLSILDFVLISILLFFFTKIYKKKLIIFNLIKKFIKSSFFSFFITLVFFLLASYFVFFIFYPWFHKLVNILLFNIPFLELSTKPIIGFTTQHYETVWFQNEFYKQFLNTIMVTFGVITISLSVGTLAGYALARTNSMIAFWLLIAALIFRALPHSVLVTGYLEPFIEYGFYGKKSAVIILLVAINQPFTIWMLRSFFINIPQDLDDAAQIDGCNPFQAFWLVIMPLMWPGVITTGLFSFLLAYNDYLVASLLLDGQSQTMIPAIIQYFNMDTTMTDLVEAIAAAASITAPLFLLVMFFQKQIVSGLTQGAVKG</sequence>
<feature type="non-terminal residue" evidence="9">
    <location>
        <position position="1"/>
    </location>
</feature>
<feature type="domain" description="ABC transmembrane type-1" evidence="8">
    <location>
        <begin position="170"/>
        <end position="363"/>
    </location>
</feature>
<keyword evidence="3" id="KW-1003">Cell membrane</keyword>
<dbReference type="InterPro" id="IPR035906">
    <property type="entry name" value="MetI-like_sf"/>
</dbReference>
<keyword evidence="2" id="KW-0813">Transport</keyword>
<evidence type="ECO:0000256" key="2">
    <source>
        <dbReference type="ARBA" id="ARBA00022448"/>
    </source>
</evidence>
<dbReference type="CDD" id="cd06261">
    <property type="entry name" value="TM_PBP2"/>
    <property type="match status" value="1"/>
</dbReference>
<feature type="transmembrane region" description="Helical" evidence="7">
    <location>
        <begin position="12"/>
        <end position="43"/>
    </location>
</feature>
<protein>
    <recommendedName>
        <fullName evidence="8">ABC transmembrane type-1 domain-containing protein</fullName>
    </recommendedName>
</protein>
<evidence type="ECO:0000256" key="4">
    <source>
        <dbReference type="ARBA" id="ARBA00022692"/>
    </source>
</evidence>
<evidence type="ECO:0000313" key="9">
    <source>
        <dbReference type="EMBL" id="SVA18194.1"/>
    </source>
</evidence>
<feature type="transmembrane region" description="Helical" evidence="7">
    <location>
        <begin position="170"/>
        <end position="195"/>
    </location>
</feature>
<evidence type="ECO:0000256" key="7">
    <source>
        <dbReference type="SAM" id="Phobius"/>
    </source>
</evidence>
<gene>
    <name evidence="9" type="ORF">METZ01_LOCUS71048</name>
</gene>
<proteinExistence type="predicted"/>
<name>A0A381TQX8_9ZZZZ</name>
<dbReference type="SUPFAM" id="SSF161098">
    <property type="entry name" value="MetI-like"/>
    <property type="match status" value="1"/>
</dbReference>
<evidence type="ECO:0000256" key="6">
    <source>
        <dbReference type="ARBA" id="ARBA00023136"/>
    </source>
</evidence>
<feature type="transmembrane region" description="Helical" evidence="7">
    <location>
        <begin position="240"/>
        <end position="261"/>
    </location>
</feature>